<evidence type="ECO:0000313" key="2">
    <source>
        <dbReference type="Proteomes" id="UP000266340"/>
    </source>
</evidence>
<keyword evidence="2" id="KW-1185">Reference proteome</keyword>
<organism evidence="1 2">
    <name type="scientific">Cohnella faecalis</name>
    <dbReference type="NCBI Taxonomy" id="2315694"/>
    <lineage>
        <taxon>Bacteria</taxon>
        <taxon>Bacillati</taxon>
        <taxon>Bacillota</taxon>
        <taxon>Bacilli</taxon>
        <taxon>Bacillales</taxon>
        <taxon>Paenibacillaceae</taxon>
        <taxon>Cohnella</taxon>
    </lineage>
</organism>
<name>A0A398CWD3_9BACL</name>
<protein>
    <submittedName>
        <fullName evidence="1">Uncharacterized protein</fullName>
    </submittedName>
</protein>
<sequence>MEDYQLENYVEKAYFLSEETKEAILEDIKFTLQVGKHRRDKEFEWSIRKIRNETVHIEANWNQLMTEQFDYQRMTLHLINLAIRIHNEQQNYQPVKEKQIRRFPKVVTRINELSREA</sequence>
<proteinExistence type="predicted"/>
<evidence type="ECO:0000313" key="1">
    <source>
        <dbReference type="EMBL" id="RIE04868.1"/>
    </source>
</evidence>
<gene>
    <name evidence="1" type="ORF">D3H35_05235</name>
</gene>
<dbReference type="EMBL" id="QXJM01000023">
    <property type="protein sequence ID" value="RIE04868.1"/>
    <property type="molecule type" value="Genomic_DNA"/>
</dbReference>
<dbReference type="AlphaFoldDB" id="A0A398CWD3"/>
<reference evidence="1 2" key="1">
    <citation type="submission" date="2018-09" db="EMBL/GenBank/DDBJ databases">
        <title>Cohnella cavernae sp. nov., isolated from a karst cave.</title>
        <authorList>
            <person name="Zhu H."/>
        </authorList>
    </citation>
    <scope>NUCLEOTIDE SEQUENCE [LARGE SCALE GENOMIC DNA]</scope>
    <source>
        <strain evidence="1 2">K2E09-144</strain>
    </source>
</reference>
<dbReference type="Proteomes" id="UP000266340">
    <property type="component" value="Unassembled WGS sequence"/>
</dbReference>
<dbReference type="RefSeq" id="WP_119148068.1">
    <property type="nucleotide sequence ID" value="NZ_JBHSOV010000005.1"/>
</dbReference>
<comment type="caution">
    <text evidence="1">The sequence shown here is derived from an EMBL/GenBank/DDBJ whole genome shotgun (WGS) entry which is preliminary data.</text>
</comment>
<accession>A0A398CWD3</accession>